<dbReference type="EMBL" id="JBFDAA010000017">
    <property type="protein sequence ID" value="KAL1116498.1"/>
    <property type="molecule type" value="Genomic_DNA"/>
</dbReference>
<evidence type="ECO:0000256" key="1">
    <source>
        <dbReference type="SAM" id="MobiDB-lite"/>
    </source>
</evidence>
<protein>
    <submittedName>
        <fullName evidence="2">Uncharacterized protein</fullName>
    </submittedName>
</protein>
<name>A0ABD0XZE2_9HEMI</name>
<feature type="region of interest" description="Disordered" evidence="1">
    <location>
        <begin position="187"/>
        <end position="211"/>
    </location>
</feature>
<accession>A0ABD0XZE2</accession>
<sequence>MASKRRNMFHKNKTQETTEKVEECKYVEEKTFGTPCTPGDMEINSSQDEVSSQPETEVASIKTPDDDMKASTPRPIFLRKNITLVNAQNSRFFRPGLDFNRQLTPETPLLPPKRAKKLANVPVLPPPFPESSRPLGPARPASPQVVGSAPDRLPKRPPPSSQEAAEQPSDTQQTKHVKFANAVVEETSAKKQTQAEPHMGSTPPHVSEQPTPVIQSANTIYKNKEPHFEENPENKEFMACNSQETNKLPQPSDLTPATISPNPLNESARQAYFDNIIEMSPDYFIYRKHSELQKSGDNANDFIFLNAGTSSGTSDFGLFFGSSKESDKNKQTSTSSFFNLNF</sequence>
<gene>
    <name evidence="2" type="ORF">AAG570_004970</name>
</gene>
<feature type="compositionally biased region" description="Basic residues" evidence="1">
    <location>
        <begin position="1"/>
        <end position="12"/>
    </location>
</feature>
<feature type="compositionally biased region" description="Polar residues" evidence="1">
    <location>
        <begin position="331"/>
        <end position="342"/>
    </location>
</feature>
<feature type="compositionally biased region" description="Polar residues" evidence="1">
    <location>
        <begin position="161"/>
        <end position="174"/>
    </location>
</feature>
<comment type="caution">
    <text evidence="2">The sequence shown here is derived from an EMBL/GenBank/DDBJ whole genome shotgun (WGS) entry which is preliminary data.</text>
</comment>
<feature type="compositionally biased region" description="Polar residues" evidence="1">
    <location>
        <begin position="43"/>
        <end position="55"/>
    </location>
</feature>
<evidence type="ECO:0000313" key="3">
    <source>
        <dbReference type="Proteomes" id="UP001558652"/>
    </source>
</evidence>
<reference evidence="2 3" key="1">
    <citation type="submission" date="2024-07" db="EMBL/GenBank/DDBJ databases">
        <title>Chromosome-level genome assembly of the water stick insect Ranatra chinensis (Heteroptera: Nepidae).</title>
        <authorList>
            <person name="Liu X."/>
        </authorList>
    </citation>
    <scope>NUCLEOTIDE SEQUENCE [LARGE SCALE GENOMIC DNA]</scope>
    <source>
        <strain evidence="2">Cailab_2021Rc</strain>
        <tissue evidence="2">Muscle</tissue>
    </source>
</reference>
<feature type="compositionally biased region" description="Basic and acidic residues" evidence="1">
    <location>
        <begin position="13"/>
        <end position="31"/>
    </location>
</feature>
<organism evidence="2 3">
    <name type="scientific">Ranatra chinensis</name>
    <dbReference type="NCBI Taxonomy" id="642074"/>
    <lineage>
        <taxon>Eukaryota</taxon>
        <taxon>Metazoa</taxon>
        <taxon>Ecdysozoa</taxon>
        <taxon>Arthropoda</taxon>
        <taxon>Hexapoda</taxon>
        <taxon>Insecta</taxon>
        <taxon>Pterygota</taxon>
        <taxon>Neoptera</taxon>
        <taxon>Paraneoptera</taxon>
        <taxon>Hemiptera</taxon>
        <taxon>Heteroptera</taxon>
        <taxon>Panheteroptera</taxon>
        <taxon>Nepomorpha</taxon>
        <taxon>Nepidae</taxon>
        <taxon>Ranatrinae</taxon>
        <taxon>Ranatra</taxon>
    </lineage>
</organism>
<dbReference type="AlphaFoldDB" id="A0ABD0XZE2"/>
<keyword evidence="3" id="KW-1185">Reference proteome</keyword>
<feature type="region of interest" description="Disordered" evidence="1">
    <location>
        <begin position="98"/>
        <end position="175"/>
    </location>
</feature>
<feature type="region of interest" description="Disordered" evidence="1">
    <location>
        <begin position="1"/>
        <end position="74"/>
    </location>
</feature>
<dbReference type="Proteomes" id="UP001558652">
    <property type="component" value="Unassembled WGS sequence"/>
</dbReference>
<evidence type="ECO:0000313" key="2">
    <source>
        <dbReference type="EMBL" id="KAL1116498.1"/>
    </source>
</evidence>
<feature type="region of interest" description="Disordered" evidence="1">
    <location>
        <begin position="323"/>
        <end position="342"/>
    </location>
</feature>
<proteinExistence type="predicted"/>